<accession>A0ABR1R6C6</accession>
<evidence type="ECO:0000313" key="1">
    <source>
        <dbReference type="EMBL" id="KAK8001297.1"/>
    </source>
</evidence>
<proteinExistence type="predicted"/>
<reference evidence="1 2" key="1">
    <citation type="submission" date="2023-01" db="EMBL/GenBank/DDBJ databases">
        <title>Analysis of 21 Apiospora genomes using comparative genomics revels a genus with tremendous synthesis potential of carbohydrate active enzymes and secondary metabolites.</title>
        <authorList>
            <person name="Sorensen T."/>
        </authorList>
    </citation>
    <scope>NUCLEOTIDE SEQUENCE [LARGE SCALE GENOMIC DNA]</scope>
    <source>
        <strain evidence="1 2">CBS 20057</strain>
    </source>
</reference>
<evidence type="ECO:0000313" key="2">
    <source>
        <dbReference type="Proteomes" id="UP001396898"/>
    </source>
</evidence>
<sequence>MTCLSLYSYAPPGAQRTITQVGTRVAAVPPWKGVKGAAFTKLRQAAPCLLLVAGVLVLCPGPVAVPKPARNGLSTVAGEHLDDDQTDAAAAVRGDGIGRPEHADRSRDLFDDGLAGVLEVVFPVEL</sequence>
<organism evidence="1 2">
    <name type="scientific">Apiospora marii</name>
    <dbReference type="NCBI Taxonomy" id="335849"/>
    <lineage>
        <taxon>Eukaryota</taxon>
        <taxon>Fungi</taxon>
        <taxon>Dikarya</taxon>
        <taxon>Ascomycota</taxon>
        <taxon>Pezizomycotina</taxon>
        <taxon>Sordariomycetes</taxon>
        <taxon>Xylariomycetidae</taxon>
        <taxon>Amphisphaeriales</taxon>
        <taxon>Apiosporaceae</taxon>
        <taxon>Apiospora</taxon>
    </lineage>
</organism>
<gene>
    <name evidence="1" type="ORF">PG991_013519</name>
</gene>
<keyword evidence="2" id="KW-1185">Reference proteome</keyword>
<dbReference type="Proteomes" id="UP001396898">
    <property type="component" value="Unassembled WGS sequence"/>
</dbReference>
<name>A0ABR1R6C6_9PEZI</name>
<comment type="caution">
    <text evidence="1">The sequence shown here is derived from an EMBL/GenBank/DDBJ whole genome shotgun (WGS) entry which is preliminary data.</text>
</comment>
<protein>
    <submittedName>
        <fullName evidence="1">Uncharacterized protein</fullName>
    </submittedName>
</protein>
<dbReference type="EMBL" id="JAQQWI010000018">
    <property type="protein sequence ID" value="KAK8001297.1"/>
    <property type="molecule type" value="Genomic_DNA"/>
</dbReference>